<reference evidence="2" key="2">
    <citation type="submission" date="2018-05" db="EMBL/GenBank/DDBJ databases">
        <title>OmerRS3 (Oryza meridionalis Reference Sequence Version 3).</title>
        <authorList>
            <person name="Zhang J."/>
            <person name="Kudrna D."/>
            <person name="Lee S."/>
            <person name="Talag J."/>
            <person name="Welchert J."/>
            <person name="Wing R.A."/>
        </authorList>
    </citation>
    <scope>NUCLEOTIDE SEQUENCE [LARGE SCALE GENOMIC DNA]</scope>
    <source>
        <strain evidence="2">cv. OR44</strain>
    </source>
</reference>
<feature type="region of interest" description="Disordered" evidence="1">
    <location>
        <begin position="1"/>
        <end position="30"/>
    </location>
</feature>
<accession>A0A0E0F7U4</accession>
<sequence length="129" mass="13906">MAAAASSGRHAAAPPTLATNPKGVDSDGCREAMAPALHGRRREVAALMWAEPVGRGDVDEAGGGRPPLMSRRRIRVEEVAASMWTELVEVWRRTAVSSMSNELHASVQTNDMQASSYISNFVSKLARFI</sequence>
<dbReference type="Gramene" id="OMERI11G16810.1">
    <property type="protein sequence ID" value="OMERI11G16810.1"/>
    <property type="gene ID" value="OMERI11G16810"/>
</dbReference>
<dbReference type="AlphaFoldDB" id="A0A0E0F7U4"/>
<protein>
    <submittedName>
        <fullName evidence="2">Uncharacterized protein</fullName>
    </submittedName>
</protein>
<dbReference type="EnsemblPlants" id="OMERI11G16810.1">
    <property type="protein sequence ID" value="OMERI11G16810.1"/>
    <property type="gene ID" value="OMERI11G16810"/>
</dbReference>
<proteinExistence type="predicted"/>
<reference evidence="2" key="1">
    <citation type="submission" date="2015-04" db="UniProtKB">
        <authorList>
            <consortium name="EnsemblPlants"/>
        </authorList>
    </citation>
    <scope>IDENTIFICATION</scope>
</reference>
<organism evidence="2">
    <name type="scientific">Oryza meridionalis</name>
    <dbReference type="NCBI Taxonomy" id="40149"/>
    <lineage>
        <taxon>Eukaryota</taxon>
        <taxon>Viridiplantae</taxon>
        <taxon>Streptophyta</taxon>
        <taxon>Embryophyta</taxon>
        <taxon>Tracheophyta</taxon>
        <taxon>Spermatophyta</taxon>
        <taxon>Magnoliopsida</taxon>
        <taxon>Liliopsida</taxon>
        <taxon>Poales</taxon>
        <taxon>Poaceae</taxon>
        <taxon>BOP clade</taxon>
        <taxon>Oryzoideae</taxon>
        <taxon>Oryzeae</taxon>
        <taxon>Oryzinae</taxon>
        <taxon>Oryza</taxon>
    </lineage>
</organism>
<feature type="compositionally biased region" description="Low complexity" evidence="1">
    <location>
        <begin position="1"/>
        <end position="13"/>
    </location>
</feature>
<evidence type="ECO:0000256" key="1">
    <source>
        <dbReference type="SAM" id="MobiDB-lite"/>
    </source>
</evidence>
<dbReference type="Proteomes" id="UP000008021">
    <property type="component" value="Chromosome 11"/>
</dbReference>
<name>A0A0E0F7U4_9ORYZ</name>
<evidence type="ECO:0000313" key="2">
    <source>
        <dbReference type="EnsemblPlants" id="OMERI11G16810.1"/>
    </source>
</evidence>
<evidence type="ECO:0000313" key="3">
    <source>
        <dbReference type="Proteomes" id="UP000008021"/>
    </source>
</evidence>
<keyword evidence="3" id="KW-1185">Reference proteome</keyword>
<dbReference type="HOGENOM" id="CLU_1952233_0_0_1"/>